<dbReference type="RefSeq" id="WP_091366879.1">
    <property type="nucleotide sequence ID" value="NZ_FMZF01000004.1"/>
</dbReference>
<accession>A0A1G6QX10</accession>
<evidence type="ECO:0008006" key="3">
    <source>
        <dbReference type="Google" id="ProtNLM"/>
    </source>
</evidence>
<evidence type="ECO:0000313" key="1">
    <source>
        <dbReference type="EMBL" id="SDC96811.1"/>
    </source>
</evidence>
<name>A0A1G6QX10_9ACTN</name>
<evidence type="ECO:0000313" key="2">
    <source>
        <dbReference type="Proteomes" id="UP000199416"/>
    </source>
</evidence>
<organism evidence="1 2">
    <name type="scientific">Geodermatophilus telluris</name>
    <dbReference type="NCBI Taxonomy" id="1190417"/>
    <lineage>
        <taxon>Bacteria</taxon>
        <taxon>Bacillati</taxon>
        <taxon>Actinomycetota</taxon>
        <taxon>Actinomycetes</taxon>
        <taxon>Geodermatophilales</taxon>
        <taxon>Geodermatophilaceae</taxon>
        <taxon>Geodermatophilus</taxon>
    </lineage>
</organism>
<keyword evidence="2" id="KW-1185">Reference proteome</keyword>
<dbReference type="EMBL" id="FMZF01000004">
    <property type="protein sequence ID" value="SDC96811.1"/>
    <property type="molecule type" value="Genomic_DNA"/>
</dbReference>
<dbReference type="STRING" id="1190417.SAMN05660690_3138"/>
<dbReference type="Proteomes" id="UP000199416">
    <property type="component" value="Unassembled WGS sequence"/>
</dbReference>
<dbReference type="OrthoDB" id="3384418at2"/>
<sequence>MPVRNPAVAAAGQWVDPDDGVRYPSGEVHAWERGRNETVCGLSLSRSGLARFPHVSWADVQPESGRHAEEVADVCRRCRAGTGARRDDRGWTRTNPRP</sequence>
<dbReference type="AlphaFoldDB" id="A0A1G6QX10"/>
<reference evidence="2" key="1">
    <citation type="submission" date="2016-10" db="EMBL/GenBank/DDBJ databases">
        <authorList>
            <person name="Varghese N."/>
            <person name="Submissions S."/>
        </authorList>
    </citation>
    <scope>NUCLEOTIDE SEQUENCE [LARGE SCALE GENOMIC DNA]</scope>
    <source>
        <strain evidence="2">DSM 45421</strain>
    </source>
</reference>
<proteinExistence type="predicted"/>
<protein>
    <recommendedName>
        <fullName evidence="3">Zinc-finger</fullName>
    </recommendedName>
</protein>
<gene>
    <name evidence="1" type="ORF">SAMN05660690_3138</name>
</gene>